<accession>A0A1I2EXD3</accession>
<reference evidence="2" key="1">
    <citation type="submission" date="2016-10" db="EMBL/GenBank/DDBJ databases">
        <authorList>
            <person name="Varghese N."/>
            <person name="Submissions S."/>
        </authorList>
    </citation>
    <scope>NUCLEOTIDE SEQUENCE [LARGE SCALE GENOMIC DNA]</scope>
    <source>
        <strain evidence="2">CGMCC 1.10223</strain>
    </source>
</reference>
<evidence type="ECO:0000313" key="1">
    <source>
        <dbReference type="EMBL" id="SFE97277.1"/>
    </source>
</evidence>
<dbReference type="AlphaFoldDB" id="A0A1I2EXD3"/>
<gene>
    <name evidence="1" type="ORF">SAMN04487969_110105</name>
</gene>
<name>A0A1I2EXD3_9BACL</name>
<dbReference type="EMBL" id="FONN01000010">
    <property type="protein sequence ID" value="SFE97277.1"/>
    <property type="molecule type" value="Genomic_DNA"/>
</dbReference>
<dbReference type="RefSeq" id="WP_046229085.1">
    <property type="nucleotide sequence ID" value="NZ_FONN01000010.1"/>
</dbReference>
<evidence type="ECO:0000313" key="2">
    <source>
        <dbReference type="Proteomes" id="UP000183410"/>
    </source>
</evidence>
<sequence length="174" mass="19772">MESKLKTTIALYGEINVKGDELWGWYQTALKMNEDFGFPSTHLGVIGEVFKSGKLTTLKRTEQKLKKSLSEGDELEIISVYSLPKEFTQAAFDYNTFICINKSQDNQFVAISIPSENYLSINVNEIIRTLGVFIKCDNVEIFELSALESPFIYASRVNPASDFKSLKIIEKMKF</sequence>
<dbReference type="OrthoDB" id="2868084at2"/>
<organism evidence="1 2">
    <name type="scientific">Paenibacillus algorifonticola</name>
    <dbReference type="NCBI Taxonomy" id="684063"/>
    <lineage>
        <taxon>Bacteria</taxon>
        <taxon>Bacillati</taxon>
        <taxon>Bacillota</taxon>
        <taxon>Bacilli</taxon>
        <taxon>Bacillales</taxon>
        <taxon>Paenibacillaceae</taxon>
        <taxon>Paenibacillus</taxon>
    </lineage>
</organism>
<protein>
    <submittedName>
        <fullName evidence="1">Uncharacterized protein</fullName>
    </submittedName>
</protein>
<keyword evidence="2" id="KW-1185">Reference proteome</keyword>
<proteinExistence type="predicted"/>
<dbReference type="Proteomes" id="UP000183410">
    <property type="component" value="Unassembled WGS sequence"/>
</dbReference>